<reference evidence="7 8" key="1">
    <citation type="submission" date="2019-05" db="EMBL/GenBank/DDBJ databases">
        <title>Flagellimonas sp. AsT0115, sp. nov., isolated from a marine red algae, Asparagopsis taxiformis.</title>
        <authorList>
            <person name="Kim J."/>
            <person name="Jeong S.E."/>
            <person name="Jeon C.O."/>
        </authorList>
    </citation>
    <scope>NUCLEOTIDE SEQUENCE [LARGE SCALE GENOMIC DNA]</scope>
    <source>
        <strain evidence="7 8">AsT0115</strain>
    </source>
</reference>
<protein>
    <submittedName>
        <fullName evidence="7">Polyprenyltransferase</fullName>
    </submittedName>
</protein>
<keyword evidence="3 6" id="KW-0812">Transmembrane</keyword>
<feature type="transmembrane region" description="Helical" evidence="6">
    <location>
        <begin position="163"/>
        <end position="181"/>
    </location>
</feature>
<evidence type="ECO:0000256" key="1">
    <source>
        <dbReference type="ARBA" id="ARBA00004141"/>
    </source>
</evidence>
<feature type="transmembrane region" description="Helical" evidence="6">
    <location>
        <begin position="96"/>
        <end position="126"/>
    </location>
</feature>
<feature type="transmembrane region" description="Helical" evidence="6">
    <location>
        <begin position="193"/>
        <end position="210"/>
    </location>
</feature>
<feature type="transmembrane region" description="Helical" evidence="6">
    <location>
        <begin position="273"/>
        <end position="290"/>
    </location>
</feature>
<keyword evidence="5 6" id="KW-0472">Membrane</keyword>
<feature type="transmembrane region" description="Helical" evidence="6">
    <location>
        <begin position="41"/>
        <end position="62"/>
    </location>
</feature>
<dbReference type="InterPro" id="IPR044878">
    <property type="entry name" value="UbiA_sf"/>
</dbReference>
<evidence type="ECO:0000256" key="4">
    <source>
        <dbReference type="ARBA" id="ARBA00022989"/>
    </source>
</evidence>
<dbReference type="PANTHER" id="PTHR42723">
    <property type="entry name" value="CHLOROPHYLL SYNTHASE"/>
    <property type="match status" value="1"/>
</dbReference>
<name>A0ABY2WNG4_9FLAO</name>
<proteinExistence type="predicted"/>
<evidence type="ECO:0000313" key="8">
    <source>
        <dbReference type="Proteomes" id="UP000751614"/>
    </source>
</evidence>
<dbReference type="RefSeq" id="WP_138833093.1">
    <property type="nucleotide sequence ID" value="NZ_VCNI01000001.1"/>
</dbReference>
<dbReference type="EMBL" id="VCNI01000001">
    <property type="protein sequence ID" value="TMU56537.1"/>
    <property type="molecule type" value="Genomic_DNA"/>
</dbReference>
<evidence type="ECO:0000313" key="7">
    <source>
        <dbReference type="EMBL" id="TMU56537.1"/>
    </source>
</evidence>
<keyword evidence="4 6" id="KW-1133">Transmembrane helix</keyword>
<dbReference type="InterPro" id="IPR050475">
    <property type="entry name" value="Prenyltransferase_related"/>
</dbReference>
<dbReference type="Pfam" id="PF01040">
    <property type="entry name" value="UbiA"/>
    <property type="match status" value="1"/>
</dbReference>
<evidence type="ECO:0000256" key="3">
    <source>
        <dbReference type="ARBA" id="ARBA00022692"/>
    </source>
</evidence>
<keyword evidence="8" id="KW-1185">Reference proteome</keyword>
<dbReference type="Gene3D" id="1.10.357.140">
    <property type="entry name" value="UbiA prenyltransferase"/>
    <property type="match status" value="1"/>
</dbReference>
<dbReference type="InterPro" id="IPR000537">
    <property type="entry name" value="UbiA_prenyltransferase"/>
</dbReference>
<comment type="subcellular location">
    <subcellularLocation>
        <location evidence="1">Membrane</location>
        <topology evidence="1">Multi-pass membrane protein</topology>
    </subcellularLocation>
</comment>
<keyword evidence="2" id="KW-1003">Cell membrane</keyword>
<feature type="transmembrane region" description="Helical" evidence="6">
    <location>
        <begin position="216"/>
        <end position="235"/>
    </location>
</feature>
<dbReference type="NCBIfam" id="NF035940">
    <property type="entry name" value="prenyl_rel_EboC"/>
    <property type="match status" value="1"/>
</dbReference>
<evidence type="ECO:0000256" key="5">
    <source>
        <dbReference type="ARBA" id="ARBA00023136"/>
    </source>
</evidence>
<dbReference type="CDD" id="cd13964">
    <property type="entry name" value="PT_UbiA_1"/>
    <property type="match status" value="1"/>
</dbReference>
<organism evidence="7 8">
    <name type="scientific">Flagellimonas algicola</name>
    <dbReference type="NCBI Taxonomy" id="2583815"/>
    <lineage>
        <taxon>Bacteria</taxon>
        <taxon>Pseudomonadati</taxon>
        <taxon>Bacteroidota</taxon>
        <taxon>Flavobacteriia</taxon>
        <taxon>Flavobacteriales</taxon>
        <taxon>Flavobacteriaceae</taxon>
        <taxon>Flagellimonas</taxon>
    </lineage>
</organism>
<evidence type="ECO:0000256" key="2">
    <source>
        <dbReference type="ARBA" id="ARBA00022475"/>
    </source>
</evidence>
<dbReference type="PANTHER" id="PTHR42723:SF1">
    <property type="entry name" value="CHLOROPHYLL SYNTHASE, CHLOROPLASTIC"/>
    <property type="match status" value="1"/>
</dbReference>
<accession>A0ABY2WNG4</accession>
<feature type="transmembrane region" description="Helical" evidence="6">
    <location>
        <begin position="12"/>
        <end position="35"/>
    </location>
</feature>
<gene>
    <name evidence="7" type="ORF">FGG15_03075</name>
</gene>
<comment type="caution">
    <text evidence="7">The sequence shown here is derived from an EMBL/GenBank/DDBJ whole genome shotgun (WGS) entry which is preliminary data.</text>
</comment>
<sequence length="296" mass="32116">MQWYGYIQLIRPANIVTAIADIIAGVAITGLFTLDVWNQEVILNLCLLILSTSCLYGGGIVFNDVFDIEQDKIHRPERVIPSGRVSLNQAKRFGTLLFLVGILAAFGASILSGGLATVIALLAFLYDKYSKHNLVLGPLNMGACRGSNLLLGMSIVQPIPSQFLWIGLLPIIFVAAITLTAQKESQGKNKRAIMVAMVLDATIVAGILLLGRYFNFSLKSASIFIVFWYGVNFLAKLKAIRHNHPIAIKNAVKTGVLSLIPLNASYVAGFGSMYLGLATLCLLPLSIYLAKRFAVT</sequence>
<evidence type="ECO:0000256" key="6">
    <source>
        <dbReference type="SAM" id="Phobius"/>
    </source>
</evidence>
<dbReference type="Proteomes" id="UP000751614">
    <property type="component" value="Unassembled WGS sequence"/>
</dbReference>